<protein>
    <submittedName>
        <fullName evidence="2">ROK family protein</fullName>
    </submittedName>
</protein>
<dbReference type="InterPro" id="IPR049874">
    <property type="entry name" value="ROK_cs"/>
</dbReference>
<organism evidence="2 3">
    <name type="scientific">Mucilaginibacter gynuensis</name>
    <dbReference type="NCBI Taxonomy" id="1302236"/>
    <lineage>
        <taxon>Bacteria</taxon>
        <taxon>Pseudomonadati</taxon>
        <taxon>Bacteroidota</taxon>
        <taxon>Sphingobacteriia</taxon>
        <taxon>Sphingobacteriales</taxon>
        <taxon>Sphingobacteriaceae</taxon>
        <taxon>Mucilaginibacter</taxon>
    </lineage>
</organism>
<evidence type="ECO:0000313" key="2">
    <source>
        <dbReference type="EMBL" id="GAA4335756.1"/>
    </source>
</evidence>
<comment type="caution">
    <text evidence="2">The sequence shown here is derived from an EMBL/GenBank/DDBJ whole genome shotgun (WGS) entry which is preliminary data.</text>
</comment>
<dbReference type="PANTHER" id="PTHR18964:SF149">
    <property type="entry name" value="BIFUNCTIONAL UDP-N-ACETYLGLUCOSAMINE 2-EPIMERASE_N-ACETYLMANNOSAMINE KINASE"/>
    <property type="match status" value="1"/>
</dbReference>
<comment type="similarity">
    <text evidence="1">Belongs to the ROK (NagC/XylR) family.</text>
</comment>
<dbReference type="Gene3D" id="3.30.420.40">
    <property type="match status" value="2"/>
</dbReference>
<dbReference type="PANTHER" id="PTHR18964">
    <property type="entry name" value="ROK (REPRESSOR, ORF, KINASE) FAMILY"/>
    <property type="match status" value="1"/>
</dbReference>
<dbReference type="InterPro" id="IPR000600">
    <property type="entry name" value="ROK"/>
</dbReference>
<dbReference type="SUPFAM" id="SSF53067">
    <property type="entry name" value="Actin-like ATPase domain"/>
    <property type="match status" value="1"/>
</dbReference>
<dbReference type="Pfam" id="PF00480">
    <property type="entry name" value="ROK"/>
    <property type="match status" value="1"/>
</dbReference>
<proteinExistence type="inferred from homology"/>
<gene>
    <name evidence="2" type="ORF">GCM10023149_43940</name>
</gene>
<dbReference type="EMBL" id="BAABFT010000016">
    <property type="protein sequence ID" value="GAA4335756.1"/>
    <property type="molecule type" value="Genomic_DNA"/>
</dbReference>
<dbReference type="Proteomes" id="UP001500582">
    <property type="component" value="Unassembled WGS sequence"/>
</dbReference>
<dbReference type="RefSeq" id="WP_345213339.1">
    <property type="nucleotide sequence ID" value="NZ_BAABFT010000016.1"/>
</dbReference>
<sequence>MKKTSLAVGIDVGGTNTKYGIVNQQGEILQQGEVKTTLFPTIESFVDGLYERLSPMITEHGKEATIKGIGIGAPNGNHFNGSIEHAPNLKWKGIVPIAKLMSEKFGIPCVLNNDAKAAALGELKFGAAKGMKDFIMITLGTGVGSGIIVNGGLIYGHNGNAGELGHTTIRHNGRLHWSTGLRGTVEAYCSATGIRLTAIEMRNRAKKPTLLQQYKDDEINSKIVFDCAMKGDRVAKRVYEFTGQVLGEALANFTMFSSPEAIVLFGGVTHACSMLMEPAKKALEKNVLTVYKGQVKLLLSKLKEADAAILGASTLVWD</sequence>
<name>A0ABP8H8C2_9SPHI</name>
<accession>A0ABP8H8C2</accession>
<evidence type="ECO:0000313" key="3">
    <source>
        <dbReference type="Proteomes" id="UP001500582"/>
    </source>
</evidence>
<keyword evidence="3" id="KW-1185">Reference proteome</keyword>
<dbReference type="PROSITE" id="PS01125">
    <property type="entry name" value="ROK"/>
    <property type="match status" value="1"/>
</dbReference>
<evidence type="ECO:0000256" key="1">
    <source>
        <dbReference type="ARBA" id="ARBA00006479"/>
    </source>
</evidence>
<dbReference type="CDD" id="cd23763">
    <property type="entry name" value="ASKHA_ATPase_ROK"/>
    <property type="match status" value="1"/>
</dbReference>
<dbReference type="InterPro" id="IPR043129">
    <property type="entry name" value="ATPase_NBD"/>
</dbReference>
<reference evidence="3" key="1">
    <citation type="journal article" date="2019" name="Int. J. Syst. Evol. Microbiol.">
        <title>The Global Catalogue of Microorganisms (GCM) 10K type strain sequencing project: providing services to taxonomists for standard genome sequencing and annotation.</title>
        <authorList>
            <consortium name="The Broad Institute Genomics Platform"/>
            <consortium name="The Broad Institute Genome Sequencing Center for Infectious Disease"/>
            <person name="Wu L."/>
            <person name="Ma J."/>
        </authorList>
    </citation>
    <scope>NUCLEOTIDE SEQUENCE [LARGE SCALE GENOMIC DNA]</scope>
    <source>
        <strain evidence="3">JCM 17705</strain>
    </source>
</reference>